<reference evidence="1" key="1">
    <citation type="submission" date="2022-03" db="EMBL/GenBank/DDBJ databases">
        <title>Proposal of a novel genus Dryocolo and two novel species.</title>
        <authorList>
            <person name="Maddock D.W."/>
            <person name="Brady C.L."/>
            <person name="Denman S."/>
            <person name="Arnold D."/>
        </authorList>
    </citation>
    <scope>NUCLEOTIDE SEQUENCE</scope>
    <source>
        <strain evidence="1">H6W4</strain>
    </source>
</reference>
<evidence type="ECO:0000313" key="1">
    <source>
        <dbReference type="EMBL" id="MCT4701553.1"/>
    </source>
</evidence>
<dbReference type="RefSeq" id="WP_271122388.1">
    <property type="nucleotide sequence ID" value="NZ_JALHAN010000062.1"/>
</dbReference>
<dbReference type="AlphaFoldDB" id="A0A9X3AC59"/>
<dbReference type="EMBL" id="JALHAP010000075">
    <property type="protein sequence ID" value="MCT4701553.1"/>
    <property type="molecule type" value="Genomic_DNA"/>
</dbReference>
<sequence>MQVGLKTATSSTAAALSRGAIDAPQSVKTRSVTETSAKRNPFPEAALISTRPLRYNVQLNQQLTAVQQADNYLAETETQLLLLRHSTGRHDLPEKAAGLQRLLDKRPQLSGGTVDRHFSVSLQQNTQVNFTLAGSEKLLQNPGGETLVFSLGGSKRELAAVALPEEAAPRQVLMHLNVGLGRLGINARQDITGRVKFSVDESRWDRVSQQLSVKGEGHNYPSDSFTLLAVQPEQAQHEGLVQIAARPESARENNARMQSALEQITSQRGKLRIHQDRVRSRIDDMATPYTPKQAQETARALGNVLEKSTESFSGLNRALGAQANLHLATVKNLLG</sequence>
<dbReference type="Proteomes" id="UP001150641">
    <property type="component" value="Unassembled WGS sequence"/>
</dbReference>
<name>A0A9X3AC59_9ENTR</name>
<organism evidence="1 2">
    <name type="scientific">Dryocola boscaweniae</name>
    <dbReference type="NCBI Taxonomy" id="2925397"/>
    <lineage>
        <taxon>Bacteria</taxon>
        <taxon>Pseudomonadati</taxon>
        <taxon>Pseudomonadota</taxon>
        <taxon>Gammaproteobacteria</taxon>
        <taxon>Enterobacterales</taxon>
        <taxon>Enterobacteriaceae</taxon>
        <taxon>Dryocola</taxon>
    </lineage>
</organism>
<comment type="caution">
    <text evidence="1">The sequence shown here is derived from an EMBL/GenBank/DDBJ whole genome shotgun (WGS) entry which is preliminary data.</text>
</comment>
<accession>A0A9X3AC59</accession>
<gene>
    <name evidence="1" type="ORF">MUA00_07015</name>
</gene>
<protein>
    <recommendedName>
        <fullName evidence="3">Flagellin</fullName>
    </recommendedName>
</protein>
<evidence type="ECO:0000313" key="2">
    <source>
        <dbReference type="Proteomes" id="UP001150641"/>
    </source>
</evidence>
<evidence type="ECO:0008006" key="3">
    <source>
        <dbReference type="Google" id="ProtNLM"/>
    </source>
</evidence>
<keyword evidence="2" id="KW-1185">Reference proteome</keyword>
<proteinExistence type="predicted"/>